<dbReference type="PROSITE" id="PS51285">
    <property type="entry name" value="AGC_KINASE_CTER"/>
    <property type="match status" value="1"/>
</dbReference>
<dbReference type="GO" id="GO:0010737">
    <property type="term" value="P:protein kinase A signaling"/>
    <property type="evidence" value="ECO:0007669"/>
    <property type="project" value="EnsemblFungi"/>
</dbReference>
<dbReference type="GO" id="GO:0007265">
    <property type="term" value="P:Ras protein signal transduction"/>
    <property type="evidence" value="ECO:0007669"/>
    <property type="project" value="EnsemblFungi"/>
</dbReference>
<dbReference type="Proteomes" id="UP000092555">
    <property type="component" value="Unassembled WGS sequence"/>
</dbReference>
<dbReference type="Gene3D" id="3.30.200.20">
    <property type="entry name" value="Phosphorylase Kinase, domain 1"/>
    <property type="match status" value="1"/>
</dbReference>
<comment type="similarity">
    <text evidence="1">Belongs to the protein kinase superfamily. AGC Ser/Thr protein kinase family. cAMP subfamily.</text>
</comment>
<comment type="caution">
    <text evidence="15">The sequence shown here is derived from an EMBL/GenBank/DDBJ whole genome shotgun (WGS) entry which is preliminary data.</text>
</comment>
<sequence>MPPHNILRKLHLTRHHHSSNNTNTAPNNPNPEIPVNSLGNFDSMNHSAPQVSEPQLGHQFQASQQQYFQVQETVHPSVQQSVQQPVQQPIQPSTQPQQSDVPQEIKKRADEDAISRSLLPERSTVSKGKYSLQDFHIMRTLGTGSFGRVHLVRSVHNGRYYAIKVLKKQQVVKMKQVEHTNDERRMLKLVEHPFLIRMWGTFQDAKSLFMVMDYIEGGELFSLLRKSQRFPNPVAKFYAAEVTLALEYLHSHDIIYRDLKPENILLDRNGHIKITDFGFAKEVSTVTWTLCGTPDYIAPEVITSKPYNKSVDWWSLGVLIFEMLAGFTPFYENTPMKTYEKILSGKVSFPSFFNEDVVHLLRQLITADLSSRLGNLLNGPADIRNHPWFNEVVWEKLLVKDIETPYEPPITAGVGDSSLFDHYPEEKLDYGCGGEDPFGHLFQEF</sequence>
<accession>A0A1A0H7I6</accession>
<dbReference type="GO" id="GO:0005524">
    <property type="term" value="F:ATP binding"/>
    <property type="evidence" value="ECO:0007669"/>
    <property type="project" value="UniProtKB-UniRule"/>
</dbReference>
<proteinExistence type="inferred from homology"/>
<evidence type="ECO:0000256" key="2">
    <source>
        <dbReference type="ARBA" id="ARBA00012444"/>
    </source>
</evidence>
<evidence type="ECO:0000256" key="7">
    <source>
        <dbReference type="ARBA" id="ARBA00022840"/>
    </source>
</evidence>
<feature type="binding site" evidence="10">
    <location>
        <position position="164"/>
    </location>
    <ligand>
        <name>ATP</name>
        <dbReference type="ChEBI" id="CHEBI:30616"/>
    </ligand>
</feature>
<dbReference type="GO" id="GO:0004691">
    <property type="term" value="F:cAMP-dependent protein kinase activity"/>
    <property type="evidence" value="ECO:0007669"/>
    <property type="project" value="UniProtKB-EC"/>
</dbReference>
<feature type="domain" description="AGC-kinase C-terminal" evidence="14">
    <location>
        <begin position="390"/>
        <end position="445"/>
    </location>
</feature>
<gene>
    <name evidence="15" type="ORF">METBIDRAFT_79364</name>
</gene>
<dbReference type="AlphaFoldDB" id="A0A1A0H7I6"/>
<feature type="compositionally biased region" description="Low complexity" evidence="12">
    <location>
        <begin position="76"/>
        <end position="99"/>
    </location>
</feature>
<dbReference type="PANTHER" id="PTHR24353">
    <property type="entry name" value="CYCLIC NUCLEOTIDE-DEPENDENT PROTEIN KINASE"/>
    <property type="match status" value="1"/>
</dbReference>
<evidence type="ECO:0000256" key="4">
    <source>
        <dbReference type="ARBA" id="ARBA00022679"/>
    </source>
</evidence>
<feature type="compositionally biased region" description="Basic and acidic residues" evidence="12">
    <location>
        <begin position="103"/>
        <end position="114"/>
    </location>
</feature>
<evidence type="ECO:0000256" key="1">
    <source>
        <dbReference type="ARBA" id="ARBA00007115"/>
    </source>
</evidence>
<dbReference type="SMART" id="SM00133">
    <property type="entry name" value="S_TK_X"/>
    <property type="match status" value="1"/>
</dbReference>
<dbReference type="FunFam" id="3.30.200.20:FF:000005">
    <property type="entry name" value="cAMP-dependent protein kinase catalytic subunit"/>
    <property type="match status" value="1"/>
</dbReference>
<dbReference type="GO" id="GO:0071333">
    <property type="term" value="P:cellular response to glucose stimulus"/>
    <property type="evidence" value="ECO:0007669"/>
    <property type="project" value="EnsemblFungi"/>
</dbReference>
<dbReference type="SMART" id="SM00220">
    <property type="entry name" value="S_TKc"/>
    <property type="match status" value="1"/>
</dbReference>
<protein>
    <recommendedName>
        <fullName evidence="2">cAMP-dependent protein kinase</fullName>
        <ecNumber evidence="2">2.7.11.11</ecNumber>
    </recommendedName>
</protein>
<evidence type="ECO:0000256" key="10">
    <source>
        <dbReference type="PROSITE-ProRule" id="PRU10141"/>
    </source>
</evidence>
<organism evidence="15 16">
    <name type="scientific">Metschnikowia bicuspidata var. bicuspidata NRRL YB-4993</name>
    <dbReference type="NCBI Taxonomy" id="869754"/>
    <lineage>
        <taxon>Eukaryota</taxon>
        <taxon>Fungi</taxon>
        <taxon>Dikarya</taxon>
        <taxon>Ascomycota</taxon>
        <taxon>Saccharomycotina</taxon>
        <taxon>Pichiomycetes</taxon>
        <taxon>Metschnikowiaceae</taxon>
        <taxon>Metschnikowia</taxon>
    </lineage>
</organism>
<dbReference type="EMBL" id="LXTC01000005">
    <property type="protein sequence ID" value="OBA20059.1"/>
    <property type="molecule type" value="Genomic_DNA"/>
</dbReference>
<dbReference type="InterPro" id="IPR008271">
    <property type="entry name" value="Ser/Thr_kinase_AS"/>
</dbReference>
<keyword evidence="7 10" id="KW-0067">ATP-binding</keyword>
<evidence type="ECO:0000259" key="14">
    <source>
        <dbReference type="PROSITE" id="PS51285"/>
    </source>
</evidence>
<keyword evidence="5 10" id="KW-0547">Nucleotide-binding</keyword>
<dbReference type="PROSITE" id="PS00107">
    <property type="entry name" value="PROTEIN_KINASE_ATP"/>
    <property type="match status" value="1"/>
</dbReference>
<dbReference type="PANTHER" id="PTHR24353:SF153">
    <property type="entry name" value="CAMP-DEPENDENT PROTEIN KINASE CATALYTIC SUBUNIT 1"/>
    <property type="match status" value="1"/>
</dbReference>
<evidence type="ECO:0000256" key="9">
    <source>
        <dbReference type="ARBA" id="ARBA00047454"/>
    </source>
</evidence>
<evidence type="ECO:0000259" key="13">
    <source>
        <dbReference type="PROSITE" id="PS50011"/>
    </source>
</evidence>
<dbReference type="GO" id="GO:0005634">
    <property type="term" value="C:nucleus"/>
    <property type="evidence" value="ECO:0007669"/>
    <property type="project" value="EnsemblFungi"/>
</dbReference>
<feature type="region of interest" description="Disordered" evidence="12">
    <location>
        <begin position="13"/>
        <end position="54"/>
    </location>
</feature>
<dbReference type="GeneID" id="30032024"/>
<dbReference type="RefSeq" id="XP_018710584.1">
    <property type="nucleotide sequence ID" value="XM_018859048.1"/>
</dbReference>
<evidence type="ECO:0000256" key="5">
    <source>
        <dbReference type="ARBA" id="ARBA00022741"/>
    </source>
</evidence>
<comment type="catalytic activity">
    <reaction evidence="8">
        <text>L-threonyl-[protein] + ATP = O-phospho-L-threonyl-[protein] + ADP + H(+)</text>
        <dbReference type="Rhea" id="RHEA:46608"/>
        <dbReference type="Rhea" id="RHEA-COMP:11060"/>
        <dbReference type="Rhea" id="RHEA-COMP:11605"/>
        <dbReference type="ChEBI" id="CHEBI:15378"/>
        <dbReference type="ChEBI" id="CHEBI:30013"/>
        <dbReference type="ChEBI" id="CHEBI:30616"/>
        <dbReference type="ChEBI" id="CHEBI:61977"/>
        <dbReference type="ChEBI" id="CHEBI:456216"/>
        <dbReference type="EC" id="2.7.11.11"/>
    </reaction>
</comment>
<dbReference type="GO" id="GO:0070314">
    <property type="term" value="P:G1 to G0 transition"/>
    <property type="evidence" value="ECO:0007669"/>
    <property type="project" value="EnsemblFungi"/>
</dbReference>
<feature type="compositionally biased region" description="Polar residues" evidence="12">
    <location>
        <begin position="37"/>
        <end position="53"/>
    </location>
</feature>
<feature type="domain" description="Protein kinase" evidence="13">
    <location>
        <begin position="135"/>
        <end position="389"/>
    </location>
</feature>
<dbReference type="InterPro" id="IPR000719">
    <property type="entry name" value="Prot_kinase_dom"/>
</dbReference>
<dbReference type="GO" id="GO:0005829">
    <property type="term" value="C:cytosol"/>
    <property type="evidence" value="ECO:0007669"/>
    <property type="project" value="EnsemblFungi"/>
</dbReference>
<dbReference type="GO" id="GO:0000932">
    <property type="term" value="C:P-body"/>
    <property type="evidence" value="ECO:0007669"/>
    <property type="project" value="EnsemblFungi"/>
</dbReference>
<dbReference type="CDD" id="cd05580">
    <property type="entry name" value="STKc_PKA_like"/>
    <property type="match status" value="1"/>
</dbReference>
<dbReference type="FunFam" id="1.10.510.10:FF:000005">
    <property type="entry name" value="cAMP-dependent protein kinase catalytic subunit alpha"/>
    <property type="match status" value="1"/>
</dbReference>
<dbReference type="GO" id="GO:2000766">
    <property type="term" value="P:negative regulation of cytoplasmic translation"/>
    <property type="evidence" value="ECO:0007669"/>
    <property type="project" value="EnsemblFungi"/>
</dbReference>
<dbReference type="InterPro" id="IPR000961">
    <property type="entry name" value="AGC-kinase_C"/>
</dbReference>
<dbReference type="SUPFAM" id="SSF56112">
    <property type="entry name" value="Protein kinase-like (PK-like)"/>
    <property type="match status" value="1"/>
</dbReference>
<dbReference type="Gene3D" id="1.10.510.10">
    <property type="entry name" value="Transferase(Phosphotransferase) domain 1"/>
    <property type="match status" value="1"/>
</dbReference>
<dbReference type="PROSITE" id="PS00108">
    <property type="entry name" value="PROTEIN_KINASE_ST"/>
    <property type="match status" value="1"/>
</dbReference>
<comment type="catalytic activity">
    <reaction evidence="9">
        <text>L-seryl-[protein] + ATP = O-phospho-L-seryl-[protein] + ADP + H(+)</text>
        <dbReference type="Rhea" id="RHEA:17989"/>
        <dbReference type="Rhea" id="RHEA-COMP:9863"/>
        <dbReference type="Rhea" id="RHEA-COMP:11604"/>
        <dbReference type="ChEBI" id="CHEBI:15378"/>
        <dbReference type="ChEBI" id="CHEBI:29999"/>
        <dbReference type="ChEBI" id="CHEBI:30616"/>
        <dbReference type="ChEBI" id="CHEBI:83421"/>
        <dbReference type="ChEBI" id="CHEBI:456216"/>
        <dbReference type="EC" id="2.7.11.11"/>
    </reaction>
</comment>
<keyword evidence="3 11" id="KW-0723">Serine/threonine-protein kinase</keyword>
<keyword evidence="16" id="KW-1185">Reference proteome</keyword>
<dbReference type="InterPro" id="IPR011009">
    <property type="entry name" value="Kinase-like_dom_sf"/>
</dbReference>
<evidence type="ECO:0000256" key="8">
    <source>
        <dbReference type="ARBA" id="ARBA00047292"/>
    </source>
</evidence>
<dbReference type="Pfam" id="PF00069">
    <property type="entry name" value="Pkinase"/>
    <property type="match status" value="1"/>
</dbReference>
<dbReference type="OrthoDB" id="63267at2759"/>
<evidence type="ECO:0000313" key="15">
    <source>
        <dbReference type="EMBL" id="OBA20059.1"/>
    </source>
</evidence>
<evidence type="ECO:0000256" key="12">
    <source>
        <dbReference type="SAM" id="MobiDB-lite"/>
    </source>
</evidence>
<dbReference type="GO" id="GO:0010607">
    <property type="term" value="P:negative regulation of cytoplasmic mRNA processing body assembly"/>
    <property type="evidence" value="ECO:0007669"/>
    <property type="project" value="EnsemblFungi"/>
</dbReference>
<dbReference type="EC" id="2.7.11.11" evidence="2"/>
<dbReference type="GO" id="GO:0005952">
    <property type="term" value="C:cAMP-dependent protein kinase complex"/>
    <property type="evidence" value="ECO:0007669"/>
    <property type="project" value="EnsemblFungi"/>
</dbReference>
<evidence type="ECO:0000256" key="6">
    <source>
        <dbReference type="ARBA" id="ARBA00022777"/>
    </source>
</evidence>
<dbReference type="GO" id="GO:0000785">
    <property type="term" value="C:chromatin"/>
    <property type="evidence" value="ECO:0007669"/>
    <property type="project" value="EnsemblFungi"/>
</dbReference>
<dbReference type="GO" id="GO:0001403">
    <property type="term" value="P:invasive growth in response to glucose limitation"/>
    <property type="evidence" value="ECO:0007669"/>
    <property type="project" value="EnsemblFungi"/>
</dbReference>
<evidence type="ECO:0000256" key="11">
    <source>
        <dbReference type="RuleBase" id="RU000304"/>
    </source>
</evidence>
<name>A0A1A0H7I6_9ASCO</name>
<keyword evidence="4" id="KW-0808">Transferase</keyword>
<evidence type="ECO:0000313" key="16">
    <source>
        <dbReference type="Proteomes" id="UP000092555"/>
    </source>
</evidence>
<dbReference type="InterPro" id="IPR017441">
    <property type="entry name" value="Protein_kinase_ATP_BS"/>
</dbReference>
<reference evidence="15 16" key="1">
    <citation type="submission" date="2016-05" db="EMBL/GenBank/DDBJ databases">
        <title>Comparative genomics of biotechnologically important yeasts.</title>
        <authorList>
            <consortium name="DOE Joint Genome Institute"/>
            <person name="Riley R."/>
            <person name="Haridas S."/>
            <person name="Wolfe K.H."/>
            <person name="Lopes M.R."/>
            <person name="Hittinger C.T."/>
            <person name="Goker M."/>
            <person name="Salamov A."/>
            <person name="Wisecaver J."/>
            <person name="Long T.M."/>
            <person name="Aerts A.L."/>
            <person name="Barry K."/>
            <person name="Choi C."/>
            <person name="Clum A."/>
            <person name="Coughlan A.Y."/>
            <person name="Deshpande S."/>
            <person name="Douglass A.P."/>
            <person name="Hanson S.J."/>
            <person name="Klenk H.-P."/>
            <person name="LaButti K."/>
            <person name="Lapidus A."/>
            <person name="Lindquist E."/>
            <person name="Lipzen A."/>
            <person name="Meier-kolthoff J.P."/>
            <person name="Ohm R.A."/>
            <person name="Otillar R.P."/>
            <person name="Pangilinan J."/>
            <person name="Peng Y."/>
            <person name="Rokas A."/>
            <person name="Rosa C.A."/>
            <person name="Scheuner C."/>
            <person name="Sibirny A.A."/>
            <person name="Slot J.C."/>
            <person name="Stielow J.B."/>
            <person name="Sun H."/>
            <person name="Kurtzman C.P."/>
            <person name="Blackwell M."/>
            <person name="Grigoriev I.V."/>
            <person name="Jeffries T.W."/>
        </authorList>
    </citation>
    <scope>NUCLEOTIDE SEQUENCE [LARGE SCALE GENOMIC DNA]</scope>
    <source>
        <strain evidence="15 16">NRRL YB-4993</strain>
    </source>
</reference>
<keyword evidence="6 15" id="KW-0418">Kinase</keyword>
<dbReference type="STRING" id="869754.A0A1A0H7I6"/>
<evidence type="ECO:0000256" key="3">
    <source>
        <dbReference type="ARBA" id="ARBA00022527"/>
    </source>
</evidence>
<dbReference type="PROSITE" id="PS50011">
    <property type="entry name" value="PROTEIN_KINASE_DOM"/>
    <property type="match status" value="1"/>
</dbReference>
<feature type="region of interest" description="Disordered" evidence="12">
    <location>
        <begin position="76"/>
        <end position="114"/>
    </location>
</feature>